<dbReference type="InterPro" id="IPR011701">
    <property type="entry name" value="MFS"/>
</dbReference>
<feature type="transmembrane region" description="Helical" evidence="5">
    <location>
        <begin position="147"/>
        <end position="164"/>
    </location>
</feature>
<comment type="subcellular location">
    <subcellularLocation>
        <location evidence="1">Cell membrane</location>
        <topology evidence="1">Multi-pass membrane protein</topology>
    </subcellularLocation>
</comment>
<feature type="domain" description="Major facilitator superfamily (MFS) profile" evidence="6">
    <location>
        <begin position="1"/>
        <end position="396"/>
    </location>
</feature>
<dbReference type="PANTHER" id="PTHR23527:SF1">
    <property type="entry name" value="BLL3282 PROTEIN"/>
    <property type="match status" value="1"/>
</dbReference>
<dbReference type="OrthoDB" id="8628659at2"/>
<feature type="transmembrane region" description="Helical" evidence="5">
    <location>
        <begin position="217"/>
        <end position="243"/>
    </location>
</feature>
<evidence type="ECO:0000256" key="5">
    <source>
        <dbReference type="SAM" id="Phobius"/>
    </source>
</evidence>
<feature type="transmembrane region" description="Helical" evidence="5">
    <location>
        <begin position="284"/>
        <end position="303"/>
    </location>
</feature>
<organism evidence="7 8">
    <name type="scientific">Microlunatus elymi</name>
    <dbReference type="NCBI Taxonomy" id="2596828"/>
    <lineage>
        <taxon>Bacteria</taxon>
        <taxon>Bacillati</taxon>
        <taxon>Actinomycetota</taxon>
        <taxon>Actinomycetes</taxon>
        <taxon>Propionibacteriales</taxon>
        <taxon>Propionibacteriaceae</taxon>
        <taxon>Microlunatus</taxon>
    </lineage>
</organism>
<accession>A0A516PX20</accession>
<evidence type="ECO:0000256" key="3">
    <source>
        <dbReference type="ARBA" id="ARBA00022989"/>
    </source>
</evidence>
<dbReference type="InterPro" id="IPR020846">
    <property type="entry name" value="MFS_dom"/>
</dbReference>
<reference evidence="7 8" key="1">
    <citation type="submission" date="2019-07" db="EMBL/GenBank/DDBJ databases">
        <title>Microlunatus dokdonensis sp. nov. isolated from the rhizospheric soil of the wild plant Elymus tsukushiensis.</title>
        <authorList>
            <person name="Ghim S.-Y."/>
            <person name="Hwang Y.-J."/>
            <person name="Son J.-S."/>
            <person name="Shin J.-H."/>
        </authorList>
    </citation>
    <scope>NUCLEOTIDE SEQUENCE [LARGE SCALE GENOMIC DNA]</scope>
    <source>
        <strain evidence="7 8">KUDC0627</strain>
    </source>
</reference>
<dbReference type="Pfam" id="PF07690">
    <property type="entry name" value="MFS_1"/>
    <property type="match status" value="1"/>
</dbReference>
<sequence>MLGVGLLDQAVSAYFVHGAAFLIPELNRLGLSLSQAGALVAAPTIGIMLTLVAWGAFVDRFGERRALMIGLGLTAAAAVAAALIGSTGAVGPTVGATSISTGRLVGLGVFLGLGGMAAASSNVASGRIVVGWFPAHRRGLAMGIRQMAQPLGVGIAALTVPVLAERHGLGAALWLAAALALVAVLCTVIVVIDPPRPSRTAADQAGHLRNPYRGSSFLWRVHAVSVLLVVPQFTVWTFMLVWLVADRGWAAGTAGLLVAGTQFLGAIGRIGAGQLSDLVRSRMRPLRWVAIAAALTMGLLALLDQLHSPWAVVIMVVASVITVADNGLAFTAIAEVAGPFWSGRALGTQNTAQFLAASAVAPVVGGLIGLVGYPAAFALVALCPAAAVPLVPHDHRRHVEPASTGTSSASATDR</sequence>
<evidence type="ECO:0000256" key="1">
    <source>
        <dbReference type="ARBA" id="ARBA00004651"/>
    </source>
</evidence>
<keyword evidence="2 5" id="KW-0812">Transmembrane</keyword>
<proteinExistence type="predicted"/>
<feature type="transmembrane region" description="Helical" evidence="5">
    <location>
        <begin position="69"/>
        <end position="90"/>
    </location>
</feature>
<evidence type="ECO:0000256" key="4">
    <source>
        <dbReference type="ARBA" id="ARBA00023136"/>
    </source>
</evidence>
<dbReference type="KEGG" id="mik:FOE78_05855"/>
<evidence type="ECO:0000259" key="6">
    <source>
        <dbReference type="PROSITE" id="PS50850"/>
    </source>
</evidence>
<feature type="transmembrane region" description="Helical" evidence="5">
    <location>
        <begin position="36"/>
        <end position="57"/>
    </location>
</feature>
<dbReference type="RefSeq" id="WP_143985463.1">
    <property type="nucleotide sequence ID" value="NZ_CP041692.1"/>
</dbReference>
<gene>
    <name evidence="7" type="ORF">FOE78_05855</name>
</gene>
<feature type="transmembrane region" description="Helical" evidence="5">
    <location>
        <begin position="170"/>
        <end position="192"/>
    </location>
</feature>
<keyword evidence="4 5" id="KW-0472">Membrane</keyword>
<name>A0A516PX20_9ACTN</name>
<dbReference type="PANTHER" id="PTHR23527">
    <property type="entry name" value="BLL3282 PROTEIN"/>
    <property type="match status" value="1"/>
</dbReference>
<dbReference type="EMBL" id="CP041692">
    <property type="protein sequence ID" value="QDP95491.1"/>
    <property type="molecule type" value="Genomic_DNA"/>
</dbReference>
<feature type="transmembrane region" description="Helical" evidence="5">
    <location>
        <begin position="249"/>
        <end position="272"/>
    </location>
</feature>
<evidence type="ECO:0000313" key="7">
    <source>
        <dbReference type="EMBL" id="QDP95491.1"/>
    </source>
</evidence>
<dbReference type="AlphaFoldDB" id="A0A516PX20"/>
<feature type="transmembrane region" description="Helical" evidence="5">
    <location>
        <begin position="309"/>
        <end position="333"/>
    </location>
</feature>
<dbReference type="SUPFAM" id="SSF103473">
    <property type="entry name" value="MFS general substrate transporter"/>
    <property type="match status" value="1"/>
</dbReference>
<dbReference type="Proteomes" id="UP000319263">
    <property type="component" value="Chromosome"/>
</dbReference>
<evidence type="ECO:0000313" key="8">
    <source>
        <dbReference type="Proteomes" id="UP000319263"/>
    </source>
</evidence>
<dbReference type="InterPro" id="IPR036259">
    <property type="entry name" value="MFS_trans_sf"/>
</dbReference>
<dbReference type="GO" id="GO:0005886">
    <property type="term" value="C:plasma membrane"/>
    <property type="evidence" value="ECO:0007669"/>
    <property type="project" value="UniProtKB-SubCell"/>
</dbReference>
<protein>
    <submittedName>
        <fullName evidence="7">MFS transporter</fullName>
    </submittedName>
</protein>
<dbReference type="GO" id="GO:0022857">
    <property type="term" value="F:transmembrane transporter activity"/>
    <property type="evidence" value="ECO:0007669"/>
    <property type="project" value="InterPro"/>
</dbReference>
<evidence type="ECO:0000256" key="2">
    <source>
        <dbReference type="ARBA" id="ARBA00022692"/>
    </source>
</evidence>
<keyword evidence="3 5" id="KW-1133">Transmembrane helix</keyword>
<dbReference type="PROSITE" id="PS50850">
    <property type="entry name" value="MFS"/>
    <property type="match status" value="1"/>
</dbReference>
<dbReference type="InterPro" id="IPR052952">
    <property type="entry name" value="MFS-Transporter"/>
</dbReference>
<feature type="transmembrane region" description="Helical" evidence="5">
    <location>
        <begin position="354"/>
        <end position="387"/>
    </location>
</feature>
<keyword evidence="8" id="KW-1185">Reference proteome</keyword>
<dbReference type="Gene3D" id="1.20.1250.20">
    <property type="entry name" value="MFS general substrate transporter like domains"/>
    <property type="match status" value="2"/>
</dbReference>
<feature type="transmembrane region" description="Helical" evidence="5">
    <location>
        <begin position="110"/>
        <end position="135"/>
    </location>
</feature>